<dbReference type="STRING" id="1654360.EA58_05785"/>
<feature type="region of interest" description="Disordered" evidence="6">
    <location>
        <begin position="113"/>
        <end position="150"/>
    </location>
</feature>
<evidence type="ECO:0000256" key="6">
    <source>
        <dbReference type="SAM" id="MobiDB-lite"/>
    </source>
</evidence>
<keyword evidence="5 7" id="KW-0472">Membrane</keyword>
<evidence type="ECO:0000313" key="10">
    <source>
        <dbReference type="EMBL" id="KDM92451.1"/>
    </source>
</evidence>
<evidence type="ECO:0000259" key="9">
    <source>
        <dbReference type="PROSITE" id="PS51781"/>
    </source>
</evidence>
<dbReference type="NCBIfam" id="TIGR04211">
    <property type="entry name" value="SH3_and_anchor"/>
    <property type="match status" value="1"/>
</dbReference>
<evidence type="ECO:0000256" key="8">
    <source>
        <dbReference type="SAM" id="SignalP"/>
    </source>
</evidence>
<feature type="signal peptide" evidence="8">
    <location>
        <begin position="1"/>
        <end position="22"/>
    </location>
</feature>
<dbReference type="Proteomes" id="UP000027192">
    <property type="component" value="Unassembled WGS sequence"/>
</dbReference>
<dbReference type="EMBL" id="JMIB01000008">
    <property type="protein sequence ID" value="KDM92451.1"/>
    <property type="molecule type" value="Genomic_DNA"/>
</dbReference>
<feature type="transmembrane region" description="Helical" evidence="7">
    <location>
        <begin position="173"/>
        <end position="195"/>
    </location>
</feature>
<dbReference type="AlphaFoldDB" id="A0A066RTJ5"/>
<dbReference type="PROSITE" id="PS51781">
    <property type="entry name" value="SH3B"/>
    <property type="match status" value="1"/>
</dbReference>
<sequence length="206" mass="23211">MKQLIRLVFAAVAVLMTAQVHAQQVRYISDDLFTYMHRGPSTQYKILGSVNSGTKVTVLETNRETGFVKVTDDRGRTGWVNSDYISNQVGLKERLPKLEKELSEVKKALANARKSSDERNATLQSSLESRNTQISELEERNTSLNKQLSTSQAEIRELRAKLDTQADDLLMKWFTYGGMVAGGGLLFGLILPHLIPRRKKRNNGWA</sequence>
<dbReference type="InterPro" id="IPR016476">
    <property type="entry name" value="SH3_dom_pro"/>
</dbReference>
<evidence type="ECO:0000256" key="7">
    <source>
        <dbReference type="SAM" id="Phobius"/>
    </source>
</evidence>
<evidence type="ECO:0000256" key="4">
    <source>
        <dbReference type="ARBA" id="ARBA00022989"/>
    </source>
</evidence>
<name>A0A066RTJ5_9GAMM</name>
<comment type="caution">
    <text evidence="10">The sequence shown here is derived from an EMBL/GenBank/DDBJ whole genome shotgun (WGS) entry which is preliminary data.</text>
</comment>
<dbReference type="Gene3D" id="2.30.30.40">
    <property type="entry name" value="SH3 Domains"/>
    <property type="match status" value="1"/>
</dbReference>
<evidence type="ECO:0000256" key="1">
    <source>
        <dbReference type="ARBA" id="ARBA00004167"/>
    </source>
</evidence>
<feature type="chain" id="PRO_5001629707" description="SH3b domain-containing protein" evidence="8">
    <location>
        <begin position="23"/>
        <end position="206"/>
    </location>
</feature>
<dbReference type="PIRSF" id="PIRSF006158">
    <property type="entry name" value="UCP006158_SH3"/>
    <property type="match status" value="1"/>
</dbReference>
<gene>
    <name evidence="10" type="ORF">EA58_05785</name>
</gene>
<keyword evidence="3 8" id="KW-0732">Signal</keyword>
<evidence type="ECO:0000256" key="5">
    <source>
        <dbReference type="ARBA" id="ARBA00023136"/>
    </source>
</evidence>
<dbReference type="GO" id="GO:0016020">
    <property type="term" value="C:membrane"/>
    <property type="evidence" value="ECO:0007669"/>
    <property type="project" value="UniProtKB-SubCell"/>
</dbReference>
<evidence type="ECO:0000256" key="2">
    <source>
        <dbReference type="ARBA" id="ARBA00022692"/>
    </source>
</evidence>
<proteinExistence type="predicted"/>
<dbReference type="SMART" id="SM00287">
    <property type="entry name" value="SH3b"/>
    <property type="match status" value="1"/>
</dbReference>
<evidence type="ECO:0000256" key="3">
    <source>
        <dbReference type="ARBA" id="ARBA00022729"/>
    </source>
</evidence>
<keyword evidence="2 7" id="KW-0812">Transmembrane</keyword>
<organism evidence="10 11">
    <name type="scientific">Photobacterium galatheae</name>
    <dbReference type="NCBI Taxonomy" id="1654360"/>
    <lineage>
        <taxon>Bacteria</taxon>
        <taxon>Pseudomonadati</taxon>
        <taxon>Pseudomonadota</taxon>
        <taxon>Gammaproteobacteria</taxon>
        <taxon>Vibrionales</taxon>
        <taxon>Vibrionaceae</taxon>
        <taxon>Photobacterium</taxon>
    </lineage>
</organism>
<reference evidence="10 11" key="1">
    <citation type="submission" date="2014-04" db="EMBL/GenBank/DDBJ databases">
        <title>Draft genome sequence of Photobacterium halotolerans S2753: a solonamide, ngercheumicin and holomycin producer.</title>
        <authorList>
            <person name="Machado H.R."/>
            <person name="Gram L."/>
        </authorList>
    </citation>
    <scope>NUCLEOTIDE SEQUENCE [LARGE SCALE GENOMIC DNA]</scope>
    <source>
        <strain evidence="10 11">S2753</strain>
    </source>
</reference>
<evidence type="ECO:0000313" key="11">
    <source>
        <dbReference type="Proteomes" id="UP000027192"/>
    </source>
</evidence>
<accession>A0A066RTJ5</accession>
<keyword evidence="4 7" id="KW-1133">Transmembrane helix</keyword>
<keyword evidence="11" id="KW-1185">Reference proteome</keyword>
<feature type="compositionally biased region" description="Polar residues" evidence="6">
    <location>
        <begin position="121"/>
        <end position="135"/>
    </location>
</feature>
<dbReference type="OrthoDB" id="9790951at2"/>
<dbReference type="InterPro" id="IPR003646">
    <property type="entry name" value="SH3-like_bac-type"/>
</dbReference>
<dbReference type="Pfam" id="PF08239">
    <property type="entry name" value="SH3_3"/>
    <property type="match status" value="1"/>
</dbReference>
<feature type="domain" description="SH3b" evidence="9">
    <location>
        <begin position="23"/>
        <end position="89"/>
    </location>
</feature>
<protein>
    <recommendedName>
        <fullName evidence="9">SH3b domain-containing protein</fullName>
    </recommendedName>
</protein>
<comment type="subcellular location">
    <subcellularLocation>
        <location evidence="1">Membrane</location>
        <topology evidence="1">Single-pass membrane protein</topology>
    </subcellularLocation>
</comment>